<feature type="domain" description="Major facilitator superfamily (MFS) profile" evidence="3">
    <location>
        <begin position="99"/>
        <end position="282"/>
    </location>
</feature>
<feature type="transmembrane region" description="Helical" evidence="2">
    <location>
        <begin position="50"/>
        <end position="69"/>
    </location>
</feature>
<feature type="transmembrane region" description="Helical" evidence="2">
    <location>
        <begin position="141"/>
        <end position="160"/>
    </location>
</feature>
<evidence type="ECO:0000259" key="3">
    <source>
        <dbReference type="PROSITE" id="PS50850"/>
    </source>
</evidence>
<gene>
    <name evidence="4" type="ORF">DGYR_LOCUS5739</name>
</gene>
<dbReference type="Gene3D" id="1.20.1250.20">
    <property type="entry name" value="MFS general substrate transporter like domains"/>
    <property type="match status" value="1"/>
</dbReference>
<keyword evidence="2" id="KW-1133">Transmembrane helix</keyword>
<evidence type="ECO:0000256" key="2">
    <source>
        <dbReference type="SAM" id="Phobius"/>
    </source>
</evidence>
<name>A0A7I8VLL3_9ANNE</name>
<feature type="transmembrane region" description="Helical" evidence="2">
    <location>
        <begin position="254"/>
        <end position="272"/>
    </location>
</feature>
<dbReference type="SUPFAM" id="SSF103473">
    <property type="entry name" value="MFS general substrate transporter"/>
    <property type="match status" value="1"/>
</dbReference>
<dbReference type="InterPro" id="IPR011701">
    <property type="entry name" value="MFS"/>
</dbReference>
<dbReference type="GO" id="GO:0016020">
    <property type="term" value="C:membrane"/>
    <property type="evidence" value="ECO:0007669"/>
    <property type="project" value="UniProtKB-SubCell"/>
</dbReference>
<dbReference type="PANTHER" id="PTHR24002">
    <property type="entry name" value="SOLUTE CARRIER FAMILY 22 MEMBER 18"/>
    <property type="match status" value="1"/>
</dbReference>
<accession>A0A7I8VLL3</accession>
<keyword evidence="2" id="KW-0812">Transmembrane</keyword>
<dbReference type="OrthoDB" id="10262656at2759"/>
<reference evidence="4 5" key="1">
    <citation type="submission" date="2020-08" db="EMBL/GenBank/DDBJ databases">
        <authorList>
            <person name="Hejnol A."/>
        </authorList>
    </citation>
    <scope>NUCLEOTIDE SEQUENCE [LARGE SCALE GENOMIC DNA]</scope>
</reference>
<dbReference type="Pfam" id="PF07690">
    <property type="entry name" value="MFS_1"/>
    <property type="match status" value="1"/>
</dbReference>
<sequence>MKHSQAILKARIADDDVHLVGYLGSLSSLGFSFGPTVGGIIYHLHGFTAASWLAASVFVINTALVFFLLPNDSKRRTEDLKSRQTISTLEAIGKVDWNRMWDIFLVKFLMGLGVLVFRSNFALSLDEKFGATPQQVGYTMSYSGAIGTIAGLSVGFFTNLYKNDEKLLMHIGFVQIANFVVLTFAPNIYVFTLLLTPLGIVNQVARVCMTSITIERNNNQDVGILLGLSASVMSFGRMCAPAVNGFLLEISNNGPGIVAAISALMATIIMISKRKSHRQKED</sequence>
<comment type="caution">
    <text evidence="4">The sequence shown here is derived from an EMBL/GenBank/DDBJ whole genome shotgun (WGS) entry which is preliminary data.</text>
</comment>
<dbReference type="AlphaFoldDB" id="A0A7I8VLL3"/>
<protein>
    <submittedName>
        <fullName evidence="4">DgyrCDS5982</fullName>
    </submittedName>
</protein>
<dbReference type="InterPro" id="IPR020846">
    <property type="entry name" value="MFS_dom"/>
</dbReference>
<keyword evidence="5" id="KW-1185">Reference proteome</keyword>
<dbReference type="PROSITE" id="PS50850">
    <property type="entry name" value="MFS"/>
    <property type="match status" value="1"/>
</dbReference>
<dbReference type="Proteomes" id="UP000549394">
    <property type="component" value="Unassembled WGS sequence"/>
</dbReference>
<dbReference type="PANTHER" id="PTHR24002:SF3">
    <property type="entry name" value="SOLUTE CARRIER FAMILY 22 MEMBER 18"/>
    <property type="match status" value="1"/>
</dbReference>
<feature type="transmembrane region" description="Helical" evidence="2">
    <location>
        <begin position="20"/>
        <end position="44"/>
    </location>
</feature>
<evidence type="ECO:0000313" key="4">
    <source>
        <dbReference type="EMBL" id="CAD5117184.1"/>
    </source>
</evidence>
<dbReference type="GO" id="GO:0022857">
    <property type="term" value="F:transmembrane transporter activity"/>
    <property type="evidence" value="ECO:0007669"/>
    <property type="project" value="InterPro"/>
</dbReference>
<proteinExistence type="predicted"/>
<evidence type="ECO:0000256" key="1">
    <source>
        <dbReference type="ARBA" id="ARBA00004141"/>
    </source>
</evidence>
<dbReference type="GO" id="GO:0005635">
    <property type="term" value="C:nuclear envelope"/>
    <property type="evidence" value="ECO:0007669"/>
    <property type="project" value="TreeGrafter"/>
</dbReference>
<feature type="transmembrane region" description="Helical" evidence="2">
    <location>
        <begin position="104"/>
        <end position="121"/>
    </location>
</feature>
<keyword evidence="2" id="KW-0472">Membrane</keyword>
<evidence type="ECO:0000313" key="5">
    <source>
        <dbReference type="Proteomes" id="UP000549394"/>
    </source>
</evidence>
<dbReference type="EMBL" id="CAJFCJ010000007">
    <property type="protein sequence ID" value="CAD5117184.1"/>
    <property type="molecule type" value="Genomic_DNA"/>
</dbReference>
<dbReference type="InterPro" id="IPR036259">
    <property type="entry name" value="MFS_trans_sf"/>
</dbReference>
<organism evidence="4 5">
    <name type="scientific">Dimorphilus gyrociliatus</name>
    <dbReference type="NCBI Taxonomy" id="2664684"/>
    <lineage>
        <taxon>Eukaryota</taxon>
        <taxon>Metazoa</taxon>
        <taxon>Spiralia</taxon>
        <taxon>Lophotrochozoa</taxon>
        <taxon>Annelida</taxon>
        <taxon>Polychaeta</taxon>
        <taxon>Polychaeta incertae sedis</taxon>
        <taxon>Dinophilidae</taxon>
        <taxon>Dimorphilus</taxon>
    </lineage>
</organism>
<comment type="subcellular location">
    <subcellularLocation>
        <location evidence="1">Membrane</location>
        <topology evidence="1">Multi-pass membrane protein</topology>
    </subcellularLocation>
</comment>